<keyword evidence="1" id="KW-0472">Membrane</keyword>
<feature type="transmembrane region" description="Helical" evidence="1">
    <location>
        <begin position="21"/>
        <end position="43"/>
    </location>
</feature>
<keyword evidence="1" id="KW-1133">Transmembrane helix</keyword>
<evidence type="ECO:0008006" key="4">
    <source>
        <dbReference type="Google" id="ProtNLM"/>
    </source>
</evidence>
<dbReference type="Proteomes" id="UP000272729">
    <property type="component" value="Unassembled WGS sequence"/>
</dbReference>
<dbReference type="InterPro" id="IPR046291">
    <property type="entry name" value="DUF6328"/>
</dbReference>
<dbReference type="Pfam" id="PF19853">
    <property type="entry name" value="DUF6328"/>
    <property type="match status" value="1"/>
</dbReference>
<keyword evidence="3" id="KW-1185">Reference proteome</keyword>
<evidence type="ECO:0000313" key="3">
    <source>
        <dbReference type="Proteomes" id="UP000272729"/>
    </source>
</evidence>
<sequence length="163" mass="17946">MSEAELSDQRRLARNLNELLQELRVAQAGVQILFGFLLSIAFTERYASADMYVRTTHSITILFAAGAVALLTAPASWHRILFRRGRREDIIEVANRFAVLGLACLAVAMTGTILLLAEVIVGGWLAILMGALAAALFGTLWFLLPWRERGQDTIEASDEADLD</sequence>
<accession>A0A495X7Y7</accession>
<feature type="transmembrane region" description="Helical" evidence="1">
    <location>
        <begin position="55"/>
        <end position="77"/>
    </location>
</feature>
<reference evidence="2 3" key="1">
    <citation type="submission" date="2018-10" db="EMBL/GenBank/DDBJ databases">
        <title>Sequencing the genomes of 1000 actinobacteria strains.</title>
        <authorList>
            <person name="Klenk H.-P."/>
        </authorList>
    </citation>
    <scope>NUCLEOTIDE SEQUENCE [LARGE SCALE GENOMIC DNA]</scope>
    <source>
        <strain evidence="2 3">DSM 43911</strain>
    </source>
</reference>
<protein>
    <recommendedName>
        <fullName evidence="4">Sodium:proton antiporter</fullName>
    </recommendedName>
</protein>
<dbReference type="AlphaFoldDB" id="A0A495X7Y7"/>
<keyword evidence="1" id="KW-0812">Transmembrane</keyword>
<evidence type="ECO:0000256" key="1">
    <source>
        <dbReference type="SAM" id="Phobius"/>
    </source>
</evidence>
<feature type="transmembrane region" description="Helical" evidence="1">
    <location>
        <begin position="123"/>
        <end position="144"/>
    </location>
</feature>
<feature type="transmembrane region" description="Helical" evidence="1">
    <location>
        <begin position="97"/>
        <end position="117"/>
    </location>
</feature>
<proteinExistence type="predicted"/>
<dbReference type="OrthoDB" id="3625784at2"/>
<comment type="caution">
    <text evidence="2">The sequence shown here is derived from an EMBL/GenBank/DDBJ whole genome shotgun (WGS) entry which is preliminary data.</text>
</comment>
<gene>
    <name evidence="2" type="ORF">DFJ66_1976</name>
</gene>
<name>A0A495X7Y7_9PSEU</name>
<organism evidence="2 3">
    <name type="scientific">Saccharothrix variisporea</name>
    <dbReference type="NCBI Taxonomy" id="543527"/>
    <lineage>
        <taxon>Bacteria</taxon>
        <taxon>Bacillati</taxon>
        <taxon>Actinomycetota</taxon>
        <taxon>Actinomycetes</taxon>
        <taxon>Pseudonocardiales</taxon>
        <taxon>Pseudonocardiaceae</taxon>
        <taxon>Saccharothrix</taxon>
    </lineage>
</organism>
<evidence type="ECO:0000313" key="2">
    <source>
        <dbReference type="EMBL" id="RKT68783.1"/>
    </source>
</evidence>
<dbReference type="EMBL" id="RBXR01000001">
    <property type="protein sequence ID" value="RKT68783.1"/>
    <property type="molecule type" value="Genomic_DNA"/>
</dbReference>
<dbReference type="RefSeq" id="WP_121220040.1">
    <property type="nucleotide sequence ID" value="NZ_JBIUBA010000007.1"/>
</dbReference>